<proteinExistence type="predicted"/>
<sequence length="142" mass="15468">MNRDNLPPKPAPLPPLQQLITPLGKNGPPICSINSSVELTWGQREALWSFVYSTELFECRVRSRPLKAAHQEGVLLDQVAVSQINLVSPTSHWLSGGCIQPMVLRVGILSREQPRAGQIQFLLAREGVSGGAGCGTWGRFLA</sequence>
<gene>
    <name evidence="1" type="ORF">DR999_PMT03345</name>
</gene>
<reference evidence="1 2" key="2">
    <citation type="submission" date="2019-04" db="EMBL/GenBank/DDBJ databases">
        <title>The genome sequence of big-headed turtle.</title>
        <authorList>
            <person name="Gong S."/>
        </authorList>
    </citation>
    <scope>NUCLEOTIDE SEQUENCE [LARGE SCALE GENOMIC DNA]</scope>
    <source>
        <strain evidence="1">DO16091913</strain>
        <tissue evidence="1">Muscle</tissue>
    </source>
</reference>
<protein>
    <submittedName>
        <fullName evidence="1">Rab GTPase-binding effector protein 1</fullName>
    </submittedName>
</protein>
<dbReference type="Proteomes" id="UP000297703">
    <property type="component" value="Unassembled WGS sequence"/>
</dbReference>
<accession>A0A4D9ERG1</accession>
<organism evidence="1 2">
    <name type="scientific">Platysternon megacephalum</name>
    <name type="common">big-headed turtle</name>
    <dbReference type="NCBI Taxonomy" id="55544"/>
    <lineage>
        <taxon>Eukaryota</taxon>
        <taxon>Metazoa</taxon>
        <taxon>Chordata</taxon>
        <taxon>Craniata</taxon>
        <taxon>Vertebrata</taxon>
        <taxon>Euteleostomi</taxon>
        <taxon>Archelosauria</taxon>
        <taxon>Testudinata</taxon>
        <taxon>Testudines</taxon>
        <taxon>Cryptodira</taxon>
        <taxon>Durocryptodira</taxon>
        <taxon>Testudinoidea</taxon>
        <taxon>Platysternidae</taxon>
        <taxon>Platysternon</taxon>
    </lineage>
</organism>
<evidence type="ECO:0000313" key="2">
    <source>
        <dbReference type="Proteomes" id="UP000297703"/>
    </source>
</evidence>
<comment type="caution">
    <text evidence="1">The sequence shown here is derived from an EMBL/GenBank/DDBJ whole genome shotgun (WGS) entry which is preliminary data.</text>
</comment>
<keyword evidence="2" id="KW-1185">Reference proteome</keyword>
<dbReference type="AlphaFoldDB" id="A0A4D9ERG1"/>
<name>A0A4D9ERG1_9SAUR</name>
<evidence type="ECO:0000313" key="1">
    <source>
        <dbReference type="EMBL" id="TFK13387.1"/>
    </source>
</evidence>
<dbReference type="EMBL" id="QXTE01000016">
    <property type="protein sequence ID" value="TFK13387.1"/>
    <property type="molecule type" value="Genomic_DNA"/>
</dbReference>
<reference evidence="1 2" key="1">
    <citation type="submission" date="2019-04" db="EMBL/GenBank/DDBJ databases">
        <title>Draft genome of the big-headed turtle Platysternon megacephalum.</title>
        <authorList>
            <person name="Gong S."/>
        </authorList>
    </citation>
    <scope>NUCLEOTIDE SEQUENCE [LARGE SCALE GENOMIC DNA]</scope>
    <source>
        <strain evidence="1">DO16091913</strain>
        <tissue evidence="1">Muscle</tissue>
    </source>
</reference>